<dbReference type="InterPro" id="IPR032675">
    <property type="entry name" value="LRR_dom_sf"/>
</dbReference>
<protein>
    <recommendedName>
        <fullName evidence="2">Leucine-rich repeat-containing protein 14</fullName>
    </recommendedName>
</protein>
<evidence type="ECO:0000256" key="4">
    <source>
        <dbReference type="ARBA" id="ARBA00022737"/>
    </source>
</evidence>
<evidence type="ECO:0000256" key="3">
    <source>
        <dbReference type="ARBA" id="ARBA00022614"/>
    </source>
</evidence>
<accession>A0AAW0GZ20</accession>
<organism evidence="5 6">
    <name type="scientific">Myodes glareolus</name>
    <name type="common">Bank vole</name>
    <name type="synonym">Clethrionomys glareolus</name>
    <dbReference type="NCBI Taxonomy" id="447135"/>
    <lineage>
        <taxon>Eukaryota</taxon>
        <taxon>Metazoa</taxon>
        <taxon>Chordata</taxon>
        <taxon>Craniata</taxon>
        <taxon>Vertebrata</taxon>
        <taxon>Euteleostomi</taxon>
        <taxon>Mammalia</taxon>
        <taxon>Eutheria</taxon>
        <taxon>Euarchontoglires</taxon>
        <taxon>Glires</taxon>
        <taxon>Rodentia</taxon>
        <taxon>Myomorpha</taxon>
        <taxon>Muroidea</taxon>
        <taxon>Cricetidae</taxon>
        <taxon>Arvicolinae</taxon>
        <taxon>Myodes</taxon>
    </lineage>
</organism>
<evidence type="ECO:0000313" key="6">
    <source>
        <dbReference type="Proteomes" id="UP001488838"/>
    </source>
</evidence>
<dbReference type="EMBL" id="JBBHLL010001990">
    <property type="protein sequence ID" value="KAK7795628.1"/>
    <property type="molecule type" value="Genomic_DNA"/>
</dbReference>
<reference evidence="5 6" key="1">
    <citation type="journal article" date="2023" name="bioRxiv">
        <title>Conserved and derived expression patterns and positive selection on dental genes reveal complex evolutionary context of ever-growing rodent molars.</title>
        <authorList>
            <person name="Calamari Z.T."/>
            <person name="Song A."/>
            <person name="Cohen E."/>
            <person name="Akter M."/>
            <person name="Roy R.D."/>
            <person name="Hallikas O."/>
            <person name="Christensen M.M."/>
            <person name="Li P."/>
            <person name="Marangoni P."/>
            <person name="Jernvall J."/>
            <person name="Klein O.D."/>
        </authorList>
    </citation>
    <scope>NUCLEOTIDE SEQUENCE [LARGE SCALE GENOMIC DNA]</scope>
    <source>
        <strain evidence="5">V071</strain>
    </source>
</reference>
<dbReference type="PANTHER" id="PTHR14224">
    <property type="entry name" value="SIMILAR TO PREFERENTIALLY EXPRESSED ANTIGEN IN MELANOMA-LIKE 3"/>
    <property type="match status" value="1"/>
</dbReference>
<dbReference type="PANTHER" id="PTHR14224:SF1">
    <property type="entry name" value="PRAME LIKE, X-LINKED 1"/>
    <property type="match status" value="1"/>
</dbReference>
<comment type="caution">
    <text evidence="5">The sequence shown here is derived from an EMBL/GenBank/DDBJ whole genome shotgun (WGS) entry which is preliminary data.</text>
</comment>
<evidence type="ECO:0000256" key="2">
    <source>
        <dbReference type="ARBA" id="ARBA00014228"/>
    </source>
</evidence>
<dbReference type="GO" id="GO:0005737">
    <property type="term" value="C:cytoplasm"/>
    <property type="evidence" value="ECO:0007669"/>
    <property type="project" value="TreeGrafter"/>
</dbReference>
<evidence type="ECO:0000256" key="1">
    <source>
        <dbReference type="ARBA" id="ARBA00009552"/>
    </source>
</evidence>
<dbReference type="Gene3D" id="3.80.10.10">
    <property type="entry name" value="Ribonuclease Inhibitor"/>
    <property type="match status" value="1"/>
</dbReference>
<dbReference type="InterPro" id="IPR001611">
    <property type="entry name" value="Leu-rich_rpt"/>
</dbReference>
<proteinExistence type="inferred from homology"/>
<name>A0AAW0GZ20_MYOGA</name>
<dbReference type="Pfam" id="PF13516">
    <property type="entry name" value="LRR_6"/>
    <property type="match status" value="1"/>
</dbReference>
<keyword evidence="4" id="KW-0677">Repeat</keyword>
<comment type="similarity">
    <text evidence="1">Belongs to the PRAME family. LRRC14 subfamily.</text>
</comment>
<dbReference type="SUPFAM" id="SSF52047">
    <property type="entry name" value="RNI-like"/>
    <property type="match status" value="1"/>
</dbReference>
<dbReference type="InterPro" id="IPR050694">
    <property type="entry name" value="LRRC14/PRAME"/>
</dbReference>
<keyword evidence="3" id="KW-0433">Leucine-rich repeat</keyword>
<sequence>MDAKNPKTLFDLTIQCLLRHESAAIQALEDIPRNLFVPLFIAAFKGGHKKILSEMVKVWPFYCLHLGTLTVREPQHELLKAMIENLPVYPARNSSSRVLPPNLDFLYLSFCDISYRDFRFLAQCPQASHLKMLNLSNNTMYWDDFEPFQTLLLNLSGTLKHLEINHCLIKDSAISVLIPALMRCTHLRVLNFASNPITMPMLVNIMHRLTPLMKLKYVIYPIPLHCYERWHFQGRLDRRRLAVVQLQLNALLHIAGRHDMKWITYAE</sequence>
<dbReference type="Proteomes" id="UP001488838">
    <property type="component" value="Unassembled WGS sequence"/>
</dbReference>
<keyword evidence="6" id="KW-1185">Reference proteome</keyword>
<gene>
    <name evidence="5" type="ORF">U0070_015197</name>
</gene>
<dbReference type="AlphaFoldDB" id="A0AAW0GZ20"/>
<evidence type="ECO:0000313" key="5">
    <source>
        <dbReference type="EMBL" id="KAK7795628.1"/>
    </source>
</evidence>